<sequence length="538" mass="56999">MSVLFSDFSSRPGEELLELLWDNTGPALLRTAPFQPFTCSAAGSTRAHELRNNNVKRHAAMDDHIVGLGGRGGIPVVNSDDDDDAVPWLHCPVMDDGGDSDTAPLPPEYSAGLFPGYPAAAVAVPDPTPPPADIAPPPQTSSGVGGVSAPTQPLPGEGVMNFTFFSRPLQRPQPQPPSTPLESAVVQQTAASRLRSTPLFSDQRMAWLQPPPNKAPHHHQAAPATDQHHGHHHVVELEAAAAATVTQHQHHQHRSLQLQPQQPRDARRAPPPDAAAVTTSSVCSGNGDHRSNSHSHQHRRSSGSGHQQQPTAECSVSQDEDMDDEPVGAARRSAARGTKRTRTAEVHNLSERRRRDRINEKMRALQELIPNCNKIDKASMLEEAIEYLKTLQLQVQMMSMGTAAAGMCVPSPAAMLMQMQMASPFPPHLGMGMGMGFGMGFDMLPRFAAAAAQFPCAAMMPAGAPPPHAMAMPHAAAMFGMPSPAAMPFPYVNGVAAPAEQREGAVGPVPPPGGGGAGAGDQTPVTVASQGDQKLQQT</sequence>
<dbReference type="FunFam" id="4.10.280.10:FF:000004">
    <property type="entry name" value="Basic helix-loop-helix transcription factor"/>
    <property type="match status" value="1"/>
</dbReference>
<dbReference type="PROSITE" id="PS50888">
    <property type="entry name" value="BHLH"/>
    <property type="match status" value="1"/>
</dbReference>
<reference evidence="8" key="2">
    <citation type="submission" date="2021-12" db="EMBL/GenBank/DDBJ databases">
        <title>Resequencing data analysis of finger millet.</title>
        <authorList>
            <person name="Hatakeyama M."/>
            <person name="Aluri S."/>
            <person name="Balachadran M.T."/>
            <person name="Sivarajan S.R."/>
            <person name="Poveda L."/>
            <person name="Shimizu-Inatsugi R."/>
            <person name="Schlapbach R."/>
            <person name="Sreeman S.M."/>
            <person name="Shimizu K.K."/>
        </authorList>
    </citation>
    <scope>NUCLEOTIDE SEQUENCE</scope>
</reference>
<proteinExistence type="inferred from homology"/>
<keyword evidence="3" id="KW-0805">Transcription regulation</keyword>
<keyword evidence="4" id="KW-0804">Transcription</keyword>
<keyword evidence="5" id="KW-0539">Nucleus</keyword>
<evidence type="ECO:0000256" key="5">
    <source>
        <dbReference type="ARBA" id="ARBA00023242"/>
    </source>
</evidence>
<protein>
    <recommendedName>
        <fullName evidence="7">BHLH domain-containing protein</fullName>
    </recommendedName>
</protein>
<name>A0AAV5FMS8_ELECO</name>
<feature type="compositionally biased region" description="Basic and acidic residues" evidence="6">
    <location>
        <begin position="342"/>
        <end position="357"/>
    </location>
</feature>
<accession>A0AAV5FMS8</accession>
<evidence type="ECO:0000256" key="1">
    <source>
        <dbReference type="ARBA" id="ARBA00004123"/>
    </source>
</evidence>
<comment type="caution">
    <text evidence="8">The sequence shown here is derived from an EMBL/GenBank/DDBJ whole genome shotgun (WGS) entry which is preliminary data.</text>
</comment>
<evidence type="ECO:0000256" key="4">
    <source>
        <dbReference type="ARBA" id="ARBA00023163"/>
    </source>
</evidence>
<keyword evidence="9" id="KW-1185">Reference proteome</keyword>
<feature type="compositionally biased region" description="Low complexity" evidence="6">
    <location>
        <begin position="237"/>
        <end position="247"/>
    </location>
</feature>
<dbReference type="PANTHER" id="PTHR46807">
    <property type="entry name" value="TRANSCRIPTION FACTOR PIF3"/>
    <property type="match status" value="1"/>
</dbReference>
<dbReference type="InterPro" id="IPR036638">
    <property type="entry name" value="HLH_DNA-bd_sf"/>
</dbReference>
<dbReference type="GO" id="GO:0003700">
    <property type="term" value="F:DNA-binding transcription factor activity"/>
    <property type="evidence" value="ECO:0007669"/>
    <property type="project" value="InterPro"/>
</dbReference>
<feature type="region of interest" description="Disordered" evidence="6">
    <location>
        <begin position="502"/>
        <end position="538"/>
    </location>
</feature>
<dbReference type="EMBL" id="BQKI01000088">
    <property type="protein sequence ID" value="GJN36110.1"/>
    <property type="molecule type" value="Genomic_DNA"/>
</dbReference>
<dbReference type="Gene3D" id="4.10.280.10">
    <property type="entry name" value="Helix-loop-helix DNA-binding domain"/>
    <property type="match status" value="1"/>
</dbReference>
<feature type="region of interest" description="Disordered" evidence="6">
    <location>
        <begin position="127"/>
        <end position="149"/>
    </location>
</feature>
<organism evidence="8 9">
    <name type="scientific">Eleusine coracana subsp. coracana</name>
    <dbReference type="NCBI Taxonomy" id="191504"/>
    <lineage>
        <taxon>Eukaryota</taxon>
        <taxon>Viridiplantae</taxon>
        <taxon>Streptophyta</taxon>
        <taxon>Embryophyta</taxon>
        <taxon>Tracheophyta</taxon>
        <taxon>Spermatophyta</taxon>
        <taxon>Magnoliopsida</taxon>
        <taxon>Liliopsida</taxon>
        <taxon>Poales</taxon>
        <taxon>Poaceae</taxon>
        <taxon>PACMAD clade</taxon>
        <taxon>Chloridoideae</taxon>
        <taxon>Cynodonteae</taxon>
        <taxon>Eleusininae</taxon>
        <taxon>Eleusine</taxon>
    </lineage>
</organism>
<dbReference type="PANTHER" id="PTHR46807:SF6">
    <property type="entry name" value="TRANSCRIPTION FACTOR APG"/>
    <property type="match status" value="1"/>
</dbReference>
<dbReference type="InterPro" id="IPR011598">
    <property type="entry name" value="bHLH_dom"/>
</dbReference>
<feature type="compositionally biased region" description="Pro residues" evidence="6">
    <location>
        <begin position="127"/>
        <end position="139"/>
    </location>
</feature>
<comment type="subcellular location">
    <subcellularLocation>
        <location evidence="1">Nucleus</location>
    </subcellularLocation>
</comment>
<evidence type="ECO:0000256" key="6">
    <source>
        <dbReference type="SAM" id="MobiDB-lite"/>
    </source>
</evidence>
<dbReference type="GO" id="GO:0005634">
    <property type="term" value="C:nucleus"/>
    <property type="evidence" value="ECO:0007669"/>
    <property type="project" value="UniProtKB-SubCell"/>
</dbReference>
<dbReference type="CDD" id="cd11445">
    <property type="entry name" value="bHLH_AtPIF_like"/>
    <property type="match status" value="1"/>
</dbReference>
<gene>
    <name evidence="8" type="primary">gb24946</name>
    <name evidence="8" type="ORF">PR202_gb24946</name>
</gene>
<evidence type="ECO:0000259" key="7">
    <source>
        <dbReference type="PROSITE" id="PS50888"/>
    </source>
</evidence>
<evidence type="ECO:0000256" key="2">
    <source>
        <dbReference type="ARBA" id="ARBA00005510"/>
    </source>
</evidence>
<dbReference type="InterPro" id="IPR044273">
    <property type="entry name" value="PIF3-like"/>
</dbReference>
<feature type="domain" description="BHLH" evidence="7">
    <location>
        <begin position="342"/>
        <end position="391"/>
    </location>
</feature>
<comment type="similarity">
    <text evidence="2">Belongs to the bHLH protein family.</text>
</comment>
<evidence type="ECO:0000313" key="8">
    <source>
        <dbReference type="EMBL" id="GJN36110.1"/>
    </source>
</evidence>
<feature type="compositionally biased region" description="Polar residues" evidence="6">
    <location>
        <begin position="523"/>
        <end position="538"/>
    </location>
</feature>
<dbReference type="SUPFAM" id="SSF47459">
    <property type="entry name" value="HLH, helix-loop-helix DNA-binding domain"/>
    <property type="match status" value="1"/>
</dbReference>
<dbReference type="GO" id="GO:0046983">
    <property type="term" value="F:protein dimerization activity"/>
    <property type="evidence" value="ECO:0007669"/>
    <property type="project" value="InterPro"/>
</dbReference>
<dbReference type="Proteomes" id="UP001054889">
    <property type="component" value="Unassembled WGS sequence"/>
</dbReference>
<dbReference type="SMART" id="SM00353">
    <property type="entry name" value="HLH"/>
    <property type="match status" value="1"/>
</dbReference>
<dbReference type="Pfam" id="PF00010">
    <property type="entry name" value="HLH"/>
    <property type="match status" value="1"/>
</dbReference>
<dbReference type="AlphaFoldDB" id="A0AAV5FMS8"/>
<feature type="region of interest" description="Disordered" evidence="6">
    <location>
        <begin position="206"/>
        <end position="357"/>
    </location>
</feature>
<feature type="region of interest" description="Disordered" evidence="6">
    <location>
        <begin position="167"/>
        <end position="190"/>
    </location>
</feature>
<feature type="compositionally biased region" description="Basic residues" evidence="6">
    <location>
        <begin position="292"/>
        <end position="301"/>
    </location>
</feature>
<reference evidence="8" key="1">
    <citation type="journal article" date="2018" name="DNA Res.">
        <title>Multiple hybrid de novo genome assembly of finger millet, an orphan allotetraploid crop.</title>
        <authorList>
            <person name="Hatakeyama M."/>
            <person name="Aluri S."/>
            <person name="Balachadran M.T."/>
            <person name="Sivarajan S.R."/>
            <person name="Patrignani A."/>
            <person name="Gruter S."/>
            <person name="Poveda L."/>
            <person name="Shimizu-Inatsugi R."/>
            <person name="Baeten J."/>
            <person name="Francoijs K.J."/>
            <person name="Nataraja K.N."/>
            <person name="Reddy Y.A.N."/>
            <person name="Phadnis S."/>
            <person name="Ravikumar R.L."/>
            <person name="Schlapbach R."/>
            <person name="Sreeman S.M."/>
            <person name="Shimizu K.K."/>
        </authorList>
    </citation>
    <scope>NUCLEOTIDE SEQUENCE</scope>
</reference>
<evidence type="ECO:0000256" key="3">
    <source>
        <dbReference type="ARBA" id="ARBA00023015"/>
    </source>
</evidence>
<dbReference type="InterPro" id="IPR047265">
    <property type="entry name" value="PIF1-like_bHLH"/>
</dbReference>
<evidence type="ECO:0000313" key="9">
    <source>
        <dbReference type="Proteomes" id="UP001054889"/>
    </source>
</evidence>